<gene>
    <name evidence="7" type="primary">rbn</name>
    <name evidence="7" type="ORF">GCM10011394_25770</name>
</gene>
<evidence type="ECO:0008006" key="9">
    <source>
        <dbReference type="Google" id="ProtNLM"/>
    </source>
</evidence>
<comment type="caution">
    <text evidence="7">The sequence shown here is derived from an EMBL/GenBank/DDBJ whole genome shotgun (WGS) entry which is preliminary data.</text>
</comment>
<keyword evidence="5 6" id="KW-0472">Membrane</keyword>
<evidence type="ECO:0000256" key="2">
    <source>
        <dbReference type="ARBA" id="ARBA00022475"/>
    </source>
</evidence>
<dbReference type="PANTHER" id="PTHR30213">
    <property type="entry name" value="INNER MEMBRANE PROTEIN YHJD"/>
    <property type="match status" value="1"/>
</dbReference>
<dbReference type="Pfam" id="PF03631">
    <property type="entry name" value="Virul_fac_BrkB"/>
    <property type="match status" value="1"/>
</dbReference>
<accession>A0ABQ2ENE5</accession>
<evidence type="ECO:0000256" key="3">
    <source>
        <dbReference type="ARBA" id="ARBA00022692"/>
    </source>
</evidence>
<name>A0ABQ2ENE5_9GAMM</name>
<dbReference type="PANTHER" id="PTHR30213:SF1">
    <property type="entry name" value="INNER MEMBRANE PROTEIN YHJD"/>
    <property type="match status" value="1"/>
</dbReference>
<evidence type="ECO:0000256" key="1">
    <source>
        <dbReference type="ARBA" id="ARBA00004651"/>
    </source>
</evidence>
<dbReference type="InterPro" id="IPR017039">
    <property type="entry name" value="Virul_fac_BrkB"/>
</dbReference>
<reference evidence="8" key="1">
    <citation type="journal article" date="2019" name="Int. J. Syst. Evol. Microbiol.">
        <title>The Global Catalogue of Microorganisms (GCM) 10K type strain sequencing project: providing services to taxonomists for standard genome sequencing and annotation.</title>
        <authorList>
            <consortium name="The Broad Institute Genomics Platform"/>
            <consortium name="The Broad Institute Genome Sequencing Center for Infectious Disease"/>
            <person name="Wu L."/>
            <person name="Ma J."/>
        </authorList>
    </citation>
    <scope>NUCLEOTIDE SEQUENCE [LARGE SCALE GENOMIC DNA]</scope>
    <source>
        <strain evidence="8">CGMCC 1.8985</strain>
    </source>
</reference>
<sequence>MAAIAAVAGPTARRVHGAARILHAMAEFITGRLKAGFDRLQQSLPWAIAQRFVEVDILTHAASLTFFALLSLAPLLVLLLWLTASLYPEAQDALLVQVQAIAGSGASVVATTVLENARAEPDVGSLAGLWSTLLLFFGATAVFARLQGTLNAIFHTDGARLRGGLRAWLRKRVFSLGVVIALGFLLLVSAALTTALEIAFGGSPTLPVLGNLAALALYALAFALMYHYLPDRRVRWRQAFLGGLLTALLFVLGRWGIGLYIAEAAPGSAYGAMGTLVVLLVWLYYAAVVFFVGAMITAVIDERWRLGNVRRKLDERAVRQRKAAAAADQGLPDGPSAG</sequence>
<evidence type="ECO:0000256" key="5">
    <source>
        <dbReference type="ARBA" id="ARBA00023136"/>
    </source>
</evidence>
<dbReference type="Proteomes" id="UP000599009">
    <property type="component" value="Unassembled WGS sequence"/>
</dbReference>
<protein>
    <recommendedName>
        <fullName evidence="9">YihY/virulence factor BrkB family protein</fullName>
    </recommendedName>
</protein>
<feature type="transmembrane region" description="Helical" evidence="6">
    <location>
        <begin position="208"/>
        <end position="229"/>
    </location>
</feature>
<organism evidence="7 8">
    <name type="scientific">Luteimonas terricola</name>
    <dbReference type="NCBI Taxonomy" id="645597"/>
    <lineage>
        <taxon>Bacteria</taxon>
        <taxon>Pseudomonadati</taxon>
        <taxon>Pseudomonadota</taxon>
        <taxon>Gammaproteobacteria</taxon>
        <taxon>Lysobacterales</taxon>
        <taxon>Lysobacteraceae</taxon>
        <taxon>Luteimonas</taxon>
    </lineage>
</organism>
<keyword evidence="8" id="KW-1185">Reference proteome</keyword>
<feature type="transmembrane region" description="Helical" evidence="6">
    <location>
        <begin position="241"/>
        <end position="262"/>
    </location>
</feature>
<comment type="subcellular location">
    <subcellularLocation>
        <location evidence="1">Cell membrane</location>
        <topology evidence="1">Multi-pass membrane protein</topology>
    </subcellularLocation>
</comment>
<proteinExistence type="predicted"/>
<dbReference type="NCBIfam" id="TIGR00765">
    <property type="entry name" value="yihY_not_rbn"/>
    <property type="match status" value="1"/>
</dbReference>
<keyword evidence="4 6" id="KW-1133">Transmembrane helix</keyword>
<evidence type="ECO:0000256" key="4">
    <source>
        <dbReference type="ARBA" id="ARBA00022989"/>
    </source>
</evidence>
<evidence type="ECO:0000313" key="7">
    <source>
        <dbReference type="EMBL" id="GGK15489.1"/>
    </source>
</evidence>
<keyword evidence="2" id="KW-1003">Cell membrane</keyword>
<feature type="transmembrane region" description="Helical" evidence="6">
    <location>
        <begin position="61"/>
        <end position="82"/>
    </location>
</feature>
<dbReference type="PIRSF" id="PIRSF035875">
    <property type="entry name" value="RNase_BN"/>
    <property type="match status" value="1"/>
</dbReference>
<feature type="transmembrane region" description="Helical" evidence="6">
    <location>
        <begin position="282"/>
        <end position="300"/>
    </location>
</feature>
<evidence type="ECO:0000313" key="8">
    <source>
        <dbReference type="Proteomes" id="UP000599009"/>
    </source>
</evidence>
<dbReference type="EMBL" id="BMME01000002">
    <property type="protein sequence ID" value="GGK15489.1"/>
    <property type="molecule type" value="Genomic_DNA"/>
</dbReference>
<keyword evidence="3 6" id="KW-0812">Transmembrane</keyword>
<feature type="transmembrane region" description="Helical" evidence="6">
    <location>
        <begin position="173"/>
        <end position="196"/>
    </location>
</feature>
<evidence type="ECO:0000256" key="6">
    <source>
        <dbReference type="SAM" id="Phobius"/>
    </source>
</evidence>
<feature type="transmembrane region" description="Helical" evidence="6">
    <location>
        <begin position="126"/>
        <end position="146"/>
    </location>
</feature>